<protein>
    <submittedName>
        <fullName evidence="2">Uncharacterized protein</fullName>
    </submittedName>
</protein>
<dbReference type="Proteomes" id="UP001367676">
    <property type="component" value="Unassembled WGS sequence"/>
</dbReference>
<feature type="region of interest" description="Disordered" evidence="1">
    <location>
        <begin position="47"/>
        <end position="95"/>
    </location>
</feature>
<gene>
    <name evidence="2" type="ORF">V9T40_007482</name>
</gene>
<evidence type="ECO:0000313" key="2">
    <source>
        <dbReference type="EMBL" id="KAK7592730.1"/>
    </source>
</evidence>
<comment type="caution">
    <text evidence="2">The sequence shown here is derived from an EMBL/GenBank/DDBJ whole genome shotgun (WGS) entry which is preliminary data.</text>
</comment>
<dbReference type="AlphaFoldDB" id="A0AAN9TVE6"/>
<name>A0AAN9TVE6_9HEMI</name>
<organism evidence="2 3">
    <name type="scientific">Parthenolecanium corni</name>
    <dbReference type="NCBI Taxonomy" id="536013"/>
    <lineage>
        <taxon>Eukaryota</taxon>
        <taxon>Metazoa</taxon>
        <taxon>Ecdysozoa</taxon>
        <taxon>Arthropoda</taxon>
        <taxon>Hexapoda</taxon>
        <taxon>Insecta</taxon>
        <taxon>Pterygota</taxon>
        <taxon>Neoptera</taxon>
        <taxon>Paraneoptera</taxon>
        <taxon>Hemiptera</taxon>
        <taxon>Sternorrhyncha</taxon>
        <taxon>Coccoidea</taxon>
        <taxon>Coccidae</taxon>
        <taxon>Parthenolecanium</taxon>
    </lineage>
</organism>
<dbReference type="EMBL" id="JBBCAQ010000020">
    <property type="protein sequence ID" value="KAK7592730.1"/>
    <property type="molecule type" value="Genomic_DNA"/>
</dbReference>
<reference evidence="2 3" key="1">
    <citation type="submission" date="2024-03" db="EMBL/GenBank/DDBJ databases">
        <title>Adaptation during the transition from Ophiocordyceps entomopathogen to insect associate is accompanied by gene loss and intensified selection.</title>
        <authorList>
            <person name="Ward C.M."/>
            <person name="Onetto C.A."/>
            <person name="Borneman A.R."/>
        </authorList>
    </citation>
    <scope>NUCLEOTIDE SEQUENCE [LARGE SCALE GENOMIC DNA]</scope>
    <source>
        <strain evidence="2">AWRI1</strain>
        <tissue evidence="2">Single Adult Female</tissue>
    </source>
</reference>
<feature type="compositionally biased region" description="Low complexity" evidence="1">
    <location>
        <begin position="59"/>
        <end position="75"/>
    </location>
</feature>
<proteinExistence type="predicted"/>
<evidence type="ECO:0000313" key="3">
    <source>
        <dbReference type="Proteomes" id="UP001367676"/>
    </source>
</evidence>
<sequence>MYGTASVQIATSITIREESMYDEYETPAGSWWLSKLSASVKAAAMKKRRRRVDDTGAGHNNESTTSTTTTNTNTRTTEHQRQISHHSALHLLPGT</sequence>
<evidence type="ECO:0000256" key="1">
    <source>
        <dbReference type="SAM" id="MobiDB-lite"/>
    </source>
</evidence>
<keyword evidence="3" id="KW-1185">Reference proteome</keyword>
<accession>A0AAN9TVE6</accession>